<dbReference type="CDD" id="cd01743">
    <property type="entry name" value="GATase1_Anthranilate_Synthase"/>
    <property type="match status" value="1"/>
</dbReference>
<evidence type="ECO:0000313" key="4">
    <source>
        <dbReference type="Proteomes" id="UP001209083"/>
    </source>
</evidence>
<dbReference type="PRINTS" id="PR00099">
    <property type="entry name" value="CPSGATASE"/>
</dbReference>
<keyword evidence="4" id="KW-1185">Reference proteome</keyword>
<keyword evidence="1" id="KW-0315">Glutamine amidotransferase</keyword>
<dbReference type="RefSeq" id="WP_349638550.1">
    <property type="nucleotide sequence ID" value="NZ_CP090958.1"/>
</dbReference>
<accession>A0ABY8QTR3</accession>
<dbReference type="PANTHER" id="PTHR43418:SF4">
    <property type="entry name" value="MULTIFUNCTIONAL TRYPTOPHAN BIOSYNTHESIS PROTEIN"/>
    <property type="match status" value="1"/>
</dbReference>
<dbReference type="InterPro" id="IPR006221">
    <property type="entry name" value="TrpG/PapA_dom"/>
</dbReference>
<dbReference type="PRINTS" id="PR00097">
    <property type="entry name" value="ANTSNTHASEII"/>
</dbReference>
<reference evidence="3 4" key="1">
    <citation type="submission" date="2023-05" db="EMBL/GenBank/DDBJ databases">
        <title>Lithophilousrod everest ZFBP1038 complete genpme.</title>
        <authorList>
            <person name="Tian M."/>
        </authorList>
    </citation>
    <scope>NUCLEOTIDE SEQUENCE [LARGE SCALE GENOMIC DNA]</scope>
    <source>
        <strain evidence="3 4">ZFBP1038</strain>
    </source>
</reference>
<dbReference type="Pfam" id="PF00117">
    <property type="entry name" value="GATase"/>
    <property type="match status" value="1"/>
</dbReference>
<protein>
    <submittedName>
        <fullName evidence="3">Gamma-glutamyl-gamma-aminobutyrate hydrolase family protein</fullName>
    </submittedName>
</protein>
<dbReference type="InterPro" id="IPR050472">
    <property type="entry name" value="Anth_synth/Amidotransfase"/>
</dbReference>
<evidence type="ECO:0000256" key="1">
    <source>
        <dbReference type="ARBA" id="ARBA00022962"/>
    </source>
</evidence>
<dbReference type="InterPro" id="IPR029062">
    <property type="entry name" value="Class_I_gatase-like"/>
</dbReference>
<feature type="domain" description="Glutamine amidotransferase" evidence="2">
    <location>
        <begin position="26"/>
        <end position="212"/>
    </location>
</feature>
<dbReference type="NCBIfam" id="TIGR00566">
    <property type="entry name" value="trpG_papA"/>
    <property type="match status" value="1"/>
</dbReference>
<dbReference type="EMBL" id="CP090958">
    <property type="protein sequence ID" value="WGW11759.1"/>
    <property type="molecule type" value="Genomic_DNA"/>
</dbReference>
<evidence type="ECO:0000313" key="3">
    <source>
        <dbReference type="EMBL" id="WGW11759.1"/>
    </source>
</evidence>
<evidence type="ECO:0000259" key="2">
    <source>
        <dbReference type="Pfam" id="PF00117"/>
    </source>
</evidence>
<dbReference type="GO" id="GO:0016787">
    <property type="term" value="F:hydrolase activity"/>
    <property type="evidence" value="ECO:0007669"/>
    <property type="project" value="UniProtKB-KW"/>
</dbReference>
<dbReference type="PANTHER" id="PTHR43418">
    <property type="entry name" value="MULTIFUNCTIONAL TRYPTOPHAN BIOSYNTHESIS PROTEIN-RELATED"/>
    <property type="match status" value="1"/>
</dbReference>
<sequence>MAETTQPDVHFAEASESSSADGPRILVIDNYDSFVYTLVGYLQQLGARTTVVRNDVFAPDELESSIADIDGVLLSPGPGVPADSGICPDLIRLCAARSLTLMGVCLGHQAIAEAYGATVTHSPELMHGKTSLVVHEDAGLFAGQPNPFTATRYHSLAVVDQTIDEDEFIVTARTEGGVVMGIQHRRAPLHGVQFHPESVLTEGGYRMLANWLETAGSTTAVQTSEGMTPLVRGSVTVS</sequence>
<dbReference type="PRINTS" id="PR00096">
    <property type="entry name" value="GATASE"/>
</dbReference>
<dbReference type="InterPro" id="IPR017926">
    <property type="entry name" value="GATASE"/>
</dbReference>
<organism evidence="3 4">
    <name type="scientific">Saxibacter everestensis</name>
    <dbReference type="NCBI Taxonomy" id="2909229"/>
    <lineage>
        <taxon>Bacteria</taxon>
        <taxon>Bacillati</taxon>
        <taxon>Actinomycetota</taxon>
        <taxon>Actinomycetes</taxon>
        <taxon>Micrococcales</taxon>
        <taxon>Brevibacteriaceae</taxon>
        <taxon>Saxibacter</taxon>
    </lineage>
</organism>
<dbReference type="PROSITE" id="PS51273">
    <property type="entry name" value="GATASE_TYPE_1"/>
    <property type="match status" value="1"/>
</dbReference>
<proteinExistence type="predicted"/>
<name>A0ABY8QTR3_9MICO</name>
<dbReference type="SUPFAM" id="SSF52317">
    <property type="entry name" value="Class I glutamine amidotransferase-like"/>
    <property type="match status" value="1"/>
</dbReference>
<dbReference type="Gene3D" id="3.40.50.880">
    <property type="match status" value="1"/>
</dbReference>
<keyword evidence="3" id="KW-0378">Hydrolase</keyword>
<gene>
    <name evidence="3" type="ORF">LWF01_16950</name>
</gene>
<dbReference type="Proteomes" id="UP001209083">
    <property type="component" value="Chromosome"/>
</dbReference>